<keyword evidence="3" id="KW-1185">Reference proteome</keyword>
<evidence type="ECO:0000313" key="3">
    <source>
        <dbReference type="Proteomes" id="UP000184731"/>
    </source>
</evidence>
<reference evidence="2 3" key="1">
    <citation type="submission" date="2016-10" db="EMBL/GenBank/DDBJ databases">
        <title>Silvanigrella aquatica sp. nov., isolated from a freshwater lake located in the Black Forest, Germany, description of Silvanigrellaceae fam. nov., Silvanigrellales ord. nov., reclassification of the order Bdellovibrionales in the class Oligoflexia, reclassification of the families Bacteriovoracaceae and Halobacteriovoraceae in the new order Bacteriovoracales ord. nov., and reclassification of the family Pseudobacteriovoracaceae in the order Oligoflexiales.</title>
        <authorList>
            <person name="Hahn M.W."/>
            <person name="Schmidt J."/>
            <person name="Koll U."/>
            <person name="Rohde M."/>
            <person name="Verbag S."/>
            <person name="Pitt A."/>
            <person name="Nakai R."/>
            <person name="Naganuma T."/>
            <person name="Lang E."/>
        </authorList>
    </citation>
    <scope>NUCLEOTIDE SEQUENCE [LARGE SCALE GENOMIC DNA]</scope>
    <source>
        <strain evidence="2 3">MWH-Nonnen-W8red</strain>
    </source>
</reference>
<protein>
    <submittedName>
        <fullName evidence="2">Uncharacterized protein</fullName>
    </submittedName>
</protein>
<dbReference type="STRING" id="1915309.AXG55_09205"/>
<dbReference type="AlphaFoldDB" id="A0A1L4D1J1"/>
<organism evidence="2 3">
    <name type="scientific">Silvanigrella aquatica</name>
    <dbReference type="NCBI Taxonomy" id="1915309"/>
    <lineage>
        <taxon>Bacteria</taxon>
        <taxon>Pseudomonadati</taxon>
        <taxon>Bdellovibrionota</taxon>
        <taxon>Oligoflexia</taxon>
        <taxon>Silvanigrellales</taxon>
        <taxon>Silvanigrellaceae</taxon>
        <taxon>Silvanigrella</taxon>
    </lineage>
</organism>
<keyword evidence="1" id="KW-0472">Membrane</keyword>
<keyword evidence="1" id="KW-1133">Transmembrane helix</keyword>
<dbReference type="Proteomes" id="UP000184731">
    <property type="component" value="Chromosome"/>
</dbReference>
<sequence length="223" mass="27170">MNDFLNLNINFNFKFIENDRMLIMDSDKKFIVTYNEVFLFQNDFYVILNQNLESYILYEKMGKSSFFCFLSYGFHGFKNVLLSQVFFQFIFKLNKIIFLKNKKIIIIIIMIFLIPFFLIKSNVIYEDVSLVQDRYLTQRKIYIGYMHMLRNYKETNIKEEISDDLNNIEEIAYNPEKIYISKRKNSYKNHKINDKKSKIDKDTEFFLKMNSKNKKNKYDNKKK</sequence>
<feature type="transmembrane region" description="Helical" evidence="1">
    <location>
        <begin position="69"/>
        <end position="91"/>
    </location>
</feature>
<feature type="transmembrane region" description="Helical" evidence="1">
    <location>
        <begin position="103"/>
        <end position="119"/>
    </location>
</feature>
<evidence type="ECO:0000313" key="2">
    <source>
        <dbReference type="EMBL" id="APJ04073.1"/>
    </source>
</evidence>
<dbReference type="EMBL" id="CP017834">
    <property type="protein sequence ID" value="APJ04073.1"/>
    <property type="molecule type" value="Genomic_DNA"/>
</dbReference>
<dbReference type="KEGG" id="saqi:AXG55_09205"/>
<proteinExistence type="predicted"/>
<keyword evidence="1" id="KW-0812">Transmembrane</keyword>
<evidence type="ECO:0000256" key="1">
    <source>
        <dbReference type="SAM" id="Phobius"/>
    </source>
</evidence>
<name>A0A1L4D1J1_9BACT</name>
<accession>A0A1L4D1J1</accession>
<gene>
    <name evidence="2" type="ORF">AXG55_09205</name>
</gene>